<dbReference type="Gene3D" id="3.80.10.10">
    <property type="entry name" value="Ribonuclease Inhibitor"/>
    <property type="match status" value="2"/>
</dbReference>
<dbReference type="Pfam" id="PF23622">
    <property type="entry name" value="LRR_At1g61320_AtMIF1"/>
    <property type="match status" value="1"/>
</dbReference>
<sequence length="143" mass="15755">MGREKKALNLEHIDLEGCTSLVDVSTSIPRCGKLVSLNMNDCSHLRSLPAMVDLTSLKLLNLSGCSELQEIQDFAPNLKELYLAGTAIKELPLSIENLTKLSTLDSENCTRLQKLPLGIKNSRSILKLKLSGCTSLERREQTS</sequence>
<dbReference type="InterPro" id="IPR055357">
    <property type="entry name" value="LRR_At1g61320_AtMIF1"/>
</dbReference>
<gene>
    <name evidence="2" type="ORF">ANE_LOCUS15161</name>
</gene>
<dbReference type="EMBL" id="CABITT030000005">
    <property type="protein sequence ID" value="VVB04717.1"/>
    <property type="molecule type" value="Genomic_DNA"/>
</dbReference>
<proteinExistence type="predicted"/>
<feature type="domain" description="At1g61320/AtMIF1 LRR" evidence="1">
    <location>
        <begin position="29"/>
        <end position="114"/>
    </location>
</feature>
<evidence type="ECO:0000313" key="2">
    <source>
        <dbReference type="EMBL" id="VVB04717.1"/>
    </source>
</evidence>
<reference evidence="2" key="1">
    <citation type="submission" date="2019-07" db="EMBL/GenBank/DDBJ databases">
        <authorList>
            <person name="Dittberner H."/>
        </authorList>
    </citation>
    <scope>NUCLEOTIDE SEQUENCE [LARGE SCALE GENOMIC DNA]</scope>
</reference>
<dbReference type="PANTHER" id="PTHR47186">
    <property type="entry name" value="LEUCINE-RICH REPEAT-CONTAINING PROTEIN 57"/>
    <property type="match status" value="1"/>
</dbReference>
<name>A0A565BTK4_9BRAS</name>
<dbReference type="InterPro" id="IPR032675">
    <property type="entry name" value="LRR_dom_sf"/>
</dbReference>
<dbReference type="AlphaFoldDB" id="A0A565BTK4"/>
<organism evidence="2 3">
    <name type="scientific">Arabis nemorensis</name>
    <dbReference type="NCBI Taxonomy" id="586526"/>
    <lineage>
        <taxon>Eukaryota</taxon>
        <taxon>Viridiplantae</taxon>
        <taxon>Streptophyta</taxon>
        <taxon>Embryophyta</taxon>
        <taxon>Tracheophyta</taxon>
        <taxon>Spermatophyta</taxon>
        <taxon>Magnoliopsida</taxon>
        <taxon>eudicotyledons</taxon>
        <taxon>Gunneridae</taxon>
        <taxon>Pentapetalae</taxon>
        <taxon>rosids</taxon>
        <taxon>malvids</taxon>
        <taxon>Brassicales</taxon>
        <taxon>Brassicaceae</taxon>
        <taxon>Arabideae</taxon>
        <taxon>Arabis</taxon>
    </lineage>
</organism>
<dbReference type="PANTHER" id="PTHR47186:SF3">
    <property type="entry name" value="OS09G0267800 PROTEIN"/>
    <property type="match status" value="1"/>
</dbReference>
<keyword evidence="3" id="KW-1185">Reference proteome</keyword>
<accession>A0A565BTK4</accession>
<evidence type="ECO:0000259" key="1">
    <source>
        <dbReference type="Pfam" id="PF23622"/>
    </source>
</evidence>
<evidence type="ECO:0000313" key="3">
    <source>
        <dbReference type="Proteomes" id="UP000489600"/>
    </source>
</evidence>
<comment type="caution">
    <text evidence="2">The sequence shown here is derived from an EMBL/GenBank/DDBJ whole genome shotgun (WGS) entry which is preliminary data.</text>
</comment>
<protein>
    <recommendedName>
        <fullName evidence="1">At1g61320/AtMIF1 LRR domain-containing protein</fullName>
    </recommendedName>
</protein>
<dbReference type="OrthoDB" id="1073078at2759"/>
<dbReference type="SUPFAM" id="SSF52058">
    <property type="entry name" value="L domain-like"/>
    <property type="match status" value="1"/>
</dbReference>
<dbReference type="Proteomes" id="UP000489600">
    <property type="component" value="Unassembled WGS sequence"/>
</dbReference>